<feature type="compositionally biased region" description="Low complexity" evidence="2">
    <location>
        <begin position="117"/>
        <end position="139"/>
    </location>
</feature>
<dbReference type="AlphaFoldDB" id="A0A1Y1ZFP5"/>
<organism evidence="3 4">
    <name type="scientific">Clohesyomyces aquaticus</name>
    <dbReference type="NCBI Taxonomy" id="1231657"/>
    <lineage>
        <taxon>Eukaryota</taxon>
        <taxon>Fungi</taxon>
        <taxon>Dikarya</taxon>
        <taxon>Ascomycota</taxon>
        <taxon>Pezizomycotina</taxon>
        <taxon>Dothideomycetes</taxon>
        <taxon>Pleosporomycetidae</taxon>
        <taxon>Pleosporales</taxon>
        <taxon>Lindgomycetaceae</taxon>
        <taxon>Clohesyomyces</taxon>
    </lineage>
</organism>
<evidence type="ECO:0000313" key="4">
    <source>
        <dbReference type="Proteomes" id="UP000193144"/>
    </source>
</evidence>
<proteinExistence type="predicted"/>
<evidence type="ECO:0000313" key="3">
    <source>
        <dbReference type="EMBL" id="ORY09088.1"/>
    </source>
</evidence>
<evidence type="ECO:0000256" key="1">
    <source>
        <dbReference type="SAM" id="Coils"/>
    </source>
</evidence>
<keyword evidence="1" id="KW-0175">Coiled coil</keyword>
<sequence>MSATTTPISPSRFASALSSLPISSLHAKVHELRNSIAHLEKSNRELEEFVRVEQDKDCYEALLENREVVSRMEERIELVRREIVEVRGLPLDAGGSAAEKVEESIARGDREGDVEMGGTTSGADANANAGAAGTVNGNGDARRGAETSGAANTTITTTTAAEGEAEEGVYL</sequence>
<dbReference type="STRING" id="1231657.A0A1Y1ZFP5"/>
<name>A0A1Y1ZFP5_9PLEO</name>
<keyword evidence="4" id="KW-1185">Reference proteome</keyword>
<dbReference type="OrthoDB" id="548474at2759"/>
<dbReference type="GO" id="GO:0070682">
    <property type="term" value="P:proteasome regulatory particle assembly"/>
    <property type="evidence" value="ECO:0007669"/>
    <property type="project" value="InterPro"/>
</dbReference>
<dbReference type="Proteomes" id="UP000193144">
    <property type="component" value="Unassembled WGS sequence"/>
</dbReference>
<comment type="caution">
    <text evidence="3">The sequence shown here is derived from an EMBL/GenBank/DDBJ whole genome shotgun (WGS) entry which is preliminary data.</text>
</comment>
<gene>
    <name evidence="3" type="ORF">BCR34DRAFT_568986</name>
</gene>
<feature type="compositionally biased region" description="Low complexity" evidence="2">
    <location>
        <begin position="146"/>
        <end position="162"/>
    </location>
</feature>
<feature type="region of interest" description="Disordered" evidence="2">
    <location>
        <begin position="94"/>
        <end position="171"/>
    </location>
</feature>
<protein>
    <submittedName>
        <fullName evidence="3">Uncharacterized protein</fullName>
    </submittedName>
</protein>
<dbReference type="PANTHER" id="PTHR40422:SF1">
    <property type="entry name" value="TRANSLATION MACHINERY-ASSOCIATED PROTEIN 17"/>
    <property type="match status" value="1"/>
</dbReference>
<dbReference type="PANTHER" id="PTHR40422">
    <property type="entry name" value="TRANSLATION MACHINERY-ASSOCIATED PROTEIN 17"/>
    <property type="match status" value="1"/>
</dbReference>
<accession>A0A1Y1ZFP5</accession>
<feature type="coiled-coil region" evidence="1">
    <location>
        <begin position="22"/>
        <end position="49"/>
    </location>
</feature>
<feature type="compositionally biased region" description="Basic and acidic residues" evidence="2">
    <location>
        <begin position="99"/>
        <end position="113"/>
    </location>
</feature>
<reference evidence="3 4" key="1">
    <citation type="submission" date="2016-07" db="EMBL/GenBank/DDBJ databases">
        <title>Pervasive Adenine N6-methylation of Active Genes in Fungi.</title>
        <authorList>
            <consortium name="DOE Joint Genome Institute"/>
            <person name="Mondo S.J."/>
            <person name="Dannebaum R.O."/>
            <person name="Kuo R.C."/>
            <person name="Labutti K."/>
            <person name="Haridas S."/>
            <person name="Kuo A."/>
            <person name="Salamov A."/>
            <person name="Ahrendt S.R."/>
            <person name="Lipzen A."/>
            <person name="Sullivan W."/>
            <person name="Andreopoulos W.B."/>
            <person name="Clum A."/>
            <person name="Lindquist E."/>
            <person name="Daum C."/>
            <person name="Ramamoorthy G.K."/>
            <person name="Gryganskyi A."/>
            <person name="Culley D."/>
            <person name="Magnuson J.K."/>
            <person name="James T.Y."/>
            <person name="O'Malley M.A."/>
            <person name="Stajich J.E."/>
            <person name="Spatafora J.W."/>
            <person name="Visel A."/>
            <person name="Grigoriev I.V."/>
        </authorList>
    </citation>
    <scope>NUCLEOTIDE SEQUENCE [LARGE SCALE GENOMIC DNA]</scope>
    <source>
        <strain evidence="3 4">CBS 115471</strain>
    </source>
</reference>
<dbReference type="GO" id="GO:0030674">
    <property type="term" value="F:protein-macromolecule adaptor activity"/>
    <property type="evidence" value="ECO:0007669"/>
    <property type="project" value="TreeGrafter"/>
</dbReference>
<dbReference type="InterPro" id="IPR038966">
    <property type="entry name" value="TMA17"/>
</dbReference>
<evidence type="ECO:0000256" key="2">
    <source>
        <dbReference type="SAM" id="MobiDB-lite"/>
    </source>
</evidence>
<dbReference type="EMBL" id="MCFA01000091">
    <property type="protein sequence ID" value="ORY09088.1"/>
    <property type="molecule type" value="Genomic_DNA"/>
</dbReference>